<name>A0AAV2F5S4_9ROSI</name>
<keyword evidence="3" id="KW-1185">Reference proteome</keyword>
<reference evidence="2 3" key="1">
    <citation type="submission" date="2024-04" db="EMBL/GenBank/DDBJ databases">
        <authorList>
            <person name="Fracassetti M."/>
        </authorList>
    </citation>
    <scope>NUCLEOTIDE SEQUENCE [LARGE SCALE GENOMIC DNA]</scope>
</reference>
<dbReference type="InterPro" id="IPR057670">
    <property type="entry name" value="SH3_retrovirus"/>
</dbReference>
<dbReference type="AlphaFoldDB" id="A0AAV2F5S4"/>
<dbReference type="EMBL" id="OZ034819">
    <property type="protein sequence ID" value="CAL1393524.1"/>
    <property type="molecule type" value="Genomic_DNA"/>
</dbReference>
<evidence type="ECO:0000313" key="3">
    <source>
        <dbReference type="Proteomes" id="UP001497516"/>
    </source>
</evidence>
<evidence type="ECO:0000313" key="2">
    <source>
        <dbReference type="EMBL" id="CAL1393524.1"/>
    </source>
</evidence>
<feature type="domain" description="Retroviral polymerase SH3-like" evidence="1">
    <location>
        <begin position="33"/>
        <end position="94"/>
    </location>
</feature>
<protein>
    <recommendedName>
        <fullName evidence="1">Retroviral polymerase SH3-like domain-containing protein</fullName>
    </recommendedName>
</protein>
<dbReference type="Proteomes" id="UP001497516">
    <property type="component" value="Chromosome 6"/>
</dbReference>
<accession>A0AAV2F5S4</accession>
<sequence length="175" mass="19911">MNRLPPSVLGNQTPFEVLLGCAPSYHHLRNFECLVYTNDTSSGLDKFVERGRIGVFVRYPVAHKGYMVFFYLKARKVITSHDVRFVEDSFPYRERQLGLHDPTTAAPRNVPCGSHAGHDPFELPDYPHVDNEVHTLHDDADEDSLQPATDTLAPDQLIHPSEPIVCRVLRERRPP</sequence>
<evidence type="ECO:0000259" key="1">
    <source>
        <dbReference type="Pfam" id="PF25597"/>
    </source>
</evidence>
<gene>
    <name evidence="2" type="ORF">LTRI10_LOCUS34097</name>
</gene>
<organism evidence="2 3">
    <name type="scientific">Linum trigynum</name>
    <dbReference type="NCBI Taxonomy" id="586398"/>
    <lineage>
        <taxon>Eukaryota</taxon>
        <taxon>Viridiplantae</taxon>
        <taxon>Streptophyta</taxon>
        <taxon>Embryophyta</taxon>
        <taxon>Tracheophyta</taxon>
        <taxon>Spermatophyta</taxon>
        <taxon>Magnoliopsida</taxon>
        <taxon>eudicotyledons</taxon>
        <taxon>Gunneridae</taxon>
        <taxon>Pentapetalae</taxon>
        <taxon>rosids</taxon>
        <taxon>fabids</taxon>
        <taxon>Malpighiales</taxon>
        <taxon>Linaceae</taxon>
        <taxon>Linum</taxon>
    </lineage>
</organism>
<proteinExistence type="predicted"/>
<dbReference type="Pfam" id="PF25597">
    <property type="entry name" value="SH3_retrovirus"/>
    <property type="match status" value="1"/>
</dbReference>